<dbReference type="InterPro" id="IPR036815">
    <property type="entry name" value="14-3-3_dom_sf"/>
</dbReference>
<feature type="region of interest" description="Disordered" evidence="2">
    <location>
        <begin position="360"/>
        <end position="408"/>
    </location>
</feature>
<feature type="domain" description="14-3-3" evidence="3">
    <location>
        <begin position="129"/>
        <end position="370"/>
    </location>
</feature>
<protein>
    <recommendedName>
        <fullName evidence="3">14-3-3 domain-containing protein</fullName>
    </recommendedName>
</protein>
<dbReference type="InterPro" id="IPR000308">
    <property type="entry name" value="14-3-3"/>
</dbReference>
<dbReference type="PRINTS" id="PR00305">
    <property type="entry name" value="1433ZETA"/>
</dbReference>
<comment type="similarity">
    <text evidence="1">Belongs to the 14-3-3 family.</text>
</comment>
<organism evidence="4 5">
    <name type="scientific">Periconia digitata</name>
    <dbReference type="NCBI Taxonomy" id="1303443"/>
    <lineage>
        <taxon>Eukaryota</taxon>
        <taxon>Fungi</taxon>
        <taxon>Dikarya</taxon>
        <taxon>Ascomycota</taxon>
        <taxon>Pezizomycotina</taxon>
        <taxon>Dothideomycetes</taxon>
        <taxon>Pleosporomycetidae</taxon>
        <taxon>Pleosporales</taxon>
        <taxon>Massarineae</taxon>
        <taxon>Periconiaceae</taxon>
        <taxon>Periconia</taxon>
    </lineage>
</organism>
<reference evidence="4" key="1">
    <citation type="submission" date="2023-01" db="EMBL/GenBank/DDBJ databases">
        <authorList>
            <person name="Van Ghelder C."/>
            <person name="Rancurel C."/>
        </authorList>
    </citation>
    <scope>NUCLEOTIDE SEQUENCE</scope>
    <source>
        <strain evidence="4">CNCM I-4278</strain>
    </source>
</reference>
<dbReference type="AlphaFoldDB" id="A0A9W4UV05"/>
<dbReference type="Proteomes" id="UP001152607">
    <property type="component" value="Unassembled WGS sequence"/>
</dbReference>
<evidence type="ECO:0000313" key="5">
    <source>
        <dbReference type="Proteomes" id="UP001152607"/>
    </source>
</evidence>
<gene>
    <name evidence="4" type="ORF">PDIGIT_LOCUS14638</name>
</gene>
<evidence type="ECO:0000256" key="2">
    <source>
        <dbReference type="SAM" id="MobiDB-lite"/>
    </source>
</evidence>
<evidence type="ECO:0000259" key="3">
    <source>
        <dbReference type="SMART" id="SM00101"/>
    </source>
</evidence>
<dbReference type="PANTHER" id="PTHR18860">
    <property type="entry name" value="14-3-3 PROTEIN"/>
    <property type="match status" value="1"/>
</dbReference>
<evidence type="ECO:0000313" key="4">
    <source>
        <dbReference type="EMBL" id="CAI6341441.1"/>
    </source>
</evidence>
<accession>A0A9W4UV05</accession>
<dbReference type="EMBL" id="CAOQHR010000012">
    <property type="protein sequence ID" value="CAI6341441.1"/>
    <property type="molecule type" value="Genomic_DNA"/>
</dbReference>
<dbReference type="FunFam" id="1.20.190.20:FF:000002">
    <property type="entry name" value="14-3-3 protein epsilon"/>
    <property type="match status" value="1"/>
</dbReference>
<dbReference type="OrthoDB" id="10260625at2759"/>
<comment type="caution">
    <text evidence="4">The sequence shown here is derived from an EMBL/GenBank/DDBJ whole genome shotgun (WGS) entry which is preliminary data.</text>
</comment>
<feature type="compositionally biased region" description="Basic and acidic residues" evidence="2">
    <location>
        <begin position="379"/>
        <end position="396"/>
    </location>
</feature>
<evidence type="ECO:0000256" key="1">
    <source>
        <dbReference type="ARBA" id="ARBA00006141"/>
    </source>
</evidence>
<proteinExistence type="inferred from homology"/>
<dbReference type="SUPFAM" id="SSF48445">
    <property type="entry name" value="14-3-3 protein"/>
    <property type="match status" value="1"/>
</dbReference>
<dbReference type="InterPro" id="IPR023409">
    <property type="entry name" value="14-3-3_CS"/>
</dbReference>
<dbReference type="InterPro" id="IPR023410">
    <property type="entry name" value="14-3-3_domain"/>
</dbReference>
<dbReference type="Pfam" id="PF00244">
    <property type="entry name" value="14-3-3"/>
    <property type="match status" value="1"/>
</dbReference>
<feature type="compositionally biased region" description="Low complexity" evidence="2">
    <location>
        <begin position="360"/>
        <end position="378"/>
    </location>
</feature>
<name>A0A9W4UV05_9PLEO</name>
<keyword evidence="5" id="KW-1185">Reference proteome</keyword>
<dbReference type="Gene3D" id="1.20.190.20">
    <property type="entry name" value="14-3-3 domain"/>
    <property type="match status" value="1"/>
</dbReference>
<dbReference type="SMART" id="SM00101">
    <property type="entry name" value="14_3_3"/>
    <property type="match status" value="1"/>
</dbReference>
<dbReference type="PROSITE" id="PS00796">
    <property type="entry name" value="1433_1"/>
    <property type="match status" value="1"/>
</dbReference>
<sequence length="408" mass="45246">MDEVIFQNTRKINKKYQPASVRVFCAALGQSGPPEPVLPVCLPAWPPARQPPFLPARTHARTHSPTRLPLYPYLLTYSLTSTHLVPTTTTTPPPPTHPPTHPPTYLFSLPIPTNTAYPFPKWPTRPCLRESKTFLARLCEQAERYDEMVTFMKEVAKIGGELTVDERNLLSVAYKNVVGTRRASWRIISSIEQKEESKGSDKHVNTIREYRKKIEEELEQVCQDVLNVLDDSLIPKAESGESKVFYHKMKGDYHRYLAEFASGEKRKVAATAAHEAYKSATDVAQTELTPTHPIRLGLALNFSVFYYEILNSPDRACHLAKQAFDDAIAELDSLSEESYRDSTLIMQLLRDNLTLWTSSDGAEAETSGEGAAATTPAGSKEEPAKAPAAEAEKPAEPAEETPAAPAAA</sequence>